<dbReference type="EMBL" id="FUZU01000004">
    <property type="protein sequence ID" value="SKC86571.1"/>
    <property type="molecule type" value="Genomic_DNA"/>
</dbReference>
<keyword evidence="2" id="KW-1185">Reference proteome</keyword>
<organism evidence="1 2">
    <name type="scientific">Ohtaekwangia koreensis</name>
    <dbReference type="NCBI Taxonomy" id="688867"/>
    <lineage>
        <taxon>Bacteria</taxon>
        <taxon>Pseudomonadati</taxon>
        <taxon>Bacteroidota</taxon>
        <taxon>Cytophagia</taxon>
        <taxon>Cytophagales</taxon>
        <taxon>Fulvivirgaceae</taxon>
        <taxon>Ohtaekwangia</taxon>
    </lineage>
</organism>
<evidence type="ECO:0000313" key="2">
    <source>
        <dbReference type="Proteomes" id="UP000190961"/>
    </source>
</evidence>
<dbReference type="Gene3D" id="3.30.420.250">
    <property type="match status" value="1"/>
</dbReference>
<dbReference type="InterPro" id="IPR024213">
    <property type="entry name" value="DUF3822"/>
</dbReference>
<gene>
    <name evidence="1" type="ORF">SAMN05660236_5180</name>
</gene>
<name>A0A1T5MEA1_9BACT</name>
<dbReference type="RefSeq" id="WP_159453811.1">
    <property type="nucleotide sequence ID" value="NZ_FUZU01000004.1"/>
</dbReference>
<accession>A0A1T5MEA1</accession>
<dbReference type="AlphaFoldDB" id="A0A1T5MEA1"/>
<dbReference type="Proteomes" id="UP000190961">
    <property type="component" value="Unassembled WGS sequence"/>
</dbReference>
<dbReference type="STRING" id="688867.SAMN05660236_5180"/>
<dbReference type="Gene3D" id="3.30.420.260">
    <property type="match status" value="1"/>
</dbReference>
<evidence type="ECO:0008006" key="3">
    <source>
        <dbReference type="Google" id="ProtNLM"/>
    </source>
</evidence>
<sequence>MQTTTLNYKLIKKVRDERFDEEFIHQYHLLIHLGTRDFQICVIEPDESRVLLLEDFVLPNLTSHDELLHLLDQLFDSHALLKAGFWKKISISLKSQKFVQVPQALFAEESMADYLKFNAPVDPLKEDFLSTTNPATQAVTVFAVNKDLKNWLDGLYPNNRPIFTHQSAALIEGTLKASLSRKDNPLYIYVDRFKLHILSCKDGKLIYYNQFAIKEFSDYVKYIMLVMKSLNMNQQISQVVLWGYIGKNSPHYNELYKYINNVIFGNRPGNLSFGYAFDELQDHHFFDLYSIYLME</sequence>
<reference evidence="1 2" key="1">
    <citation type="submission" date="2017-02" db="EMBL/GenBank/DDBJ databases">
        <authorList>
            <person name="Peterson S.W."/>
        </authorList>
    </citation>
    <scope>NUCLEOTIDE SEQUENCE [LARGE SCALE GENOMIC DNA]</scope>
    <source>
        <strain evidence="1 2">DSM 25262</strain>
    </source>
</reference>
<protein>
    <recommendedName>
        <fullName evidence="3">DUF3822 domain-containing protein</fullName>
    </recommendedName>
</protein>
<evidence type="ECO:0000313" key="1">
    <source>
        <dbReference type="EMBL" id="SKC86571.1"/>
    </source>
</evidence>
<dbReference type="OrthoDB" id="658622at2"/>
<dbReference type="Pfam" id="PF12864">
    <property type="entry name" value="DUF3822"/>
    <property type="match status" value="1"/>
</dbReference>
<dbReference type="CDD" id="cd24013">
    <property type="entry name" value="ASKHA_ATPase_BT3980-like"/>
    <property type="match status" value="1"/>
</dbReference>
<proteinExistence type="predicted"/>